<dbReference type="AlphaFoldDB" id="A0AAD7NE38"/>
<evidence type="ECO:0000313" key="2">
    <source>
        <dbReference type="EMBL" id="KAJ7756816.1"/>
    </source>
</evidence>
<feature type="region of interest" description="Disordered" evidence="1">
    <location>
        <begin position="420"/>
        <end position="475"/>
    </location>
</feature>
<feature type="compositionally biased region" description="Polar residues" evidence="1">
    <location>
        <begin position="447"/>
        <end position="458"/>
    </location>
</feature>
<feature type="compositionally biased region" description="Low complexity" evidence="1">
    <location>
        <begin position="175"/>
        <end position="184"/>
    </location>
</feature>
<feature type="compositionally biased region" description="Low complexity" evidence="1">
    <location>
        <begin position="526"/>
        <end position="536"/>
    </location>
</feature>
<evidence type="ECO:0000256" key="1">
    <source>
        <dbReference type="SAM" id="MobiDB-lite"/>
    </source>
</evidence>
<feature type="compositionally biased region" description="Low complexity" evidence="1">
    <location>
        <begin position="194"/>
        <end position="211"/>
    </location>
</feature>
<organism evidence="2 3">
    <name type="scientific">Mycena maculata</name>
    <dbReference type="NCBI Taxonomy" id="230809"/>
    <lineage>
        <taxon>Eukaryota</taxon>
        <taxon>Fungi</taxon>
        <taxon>Dikarya</taxon>
        <taxon>Basidiomycota</taxon>
        <taxon>Agaricomycotina</taxon>
        <taxon>Agaricomycetes</taxon>
        <taxon>Agaricomycetidae</taxon>
        <taxon>Agaricales</taxon>
        <taxon>Marasmiineae</taxon>
        <taxon>Mycenaceae</taxon>
        <taxon>Mycena</taxon>
    </lineage>
</organism>
<feature type="compositionally biased region" description="Low complexity" evidence="1">
    <location>
        <begin position="149"/>
        <end position="168"/>
    </location>
</feature>
<feature type="compositionally biased region" description="Basic residues" evidence="1">
    <location>
        <begin position="217"/>
        <end position="226"/>
    </location>
</feature>
<reference evidence="2" key="1">
    <citation type="submission" date="2023-03" db="EMBL/GenBank/DDBJ databases">
        <title>Massive genome expansion in bonnet fungi (Mycena s.s.) driven by repeated elements and novel gene families across ecological guilds.</title>
        <authorList>
            <consortium name="Lawrence Berkeley National Laboratory"/>
            <person name="Harder C.B."/>
            <person name="Miyauchi S."/>
            <person name="Viragh M."/>
            <person name="Kuo A."/>
            <person name="Thoen E."/>
            <person name="Andreopoulos B."/>
            <person name="Lu D."/>
            <person name="Skrede I."/>
            <person name="Drula E."/>
            <person name="Henrissat B."/>
            <person name="Morin E."/>
            <person name="Kohler A."/>
            <person name="Barry K."/>
            <person name="LaButti K."/>
            <person name="Morin E."/>
            <person name="Salamov A."/>
            <person name="Lipzen A."/>
            <person name="Mereny Z."/>
            <person name="Hegedus B."/>
            <person name="Baldrian P."/>
            <person name="Stursova M."/>
            <person name="Weitz H."/>
            <person name="Taylor A."/>
            <person name="Grigoriev I.V."/>
            <person name="Nagy L.G."/>
            <person name="Martin F."/>
            <person name="Kauserud H."/>
        </authorList>
    </citation>
    <scope>NUCLEOTIDE SEQUENCE</scope>
    <source>
        <strain evidence="2">CBHHK188m</strain>
    </source>
</reference>
<evidence type="ECO:0000313" key="3">
    <source>
        <dbReference type="Proteomes" id="UP001215280"/>
    </source>
</evidence>
<comment type="caution">
    <text evidence="2">The sequence shown here is derived from an EMBL/GenBank/DDBJ whole genome shotgun (WGS) entry which is preliminary data.</text>
</comment>
<feature type="region of interest" description="Disordered" evidence="1">
    <location>
        <begin position="508"/>
        <end position="537"/>
    </location>
</feature>
<sequence length="744" mass="80297">MAVDVLTQNQKLFDTFKDRFSMPTENFDPKRYTSASKRFGGWLGSEKAYYQAARPEIVDILSIAERTLHQVALQEPTHYAKLADAYTRLIAQVKPFHKSFLEQDLHAMVGKLIAGAEAVQNPPPTVPLTPGTNVDPPPRPRIDASEQMRPSSSSLASALTPTSTSRASDVPPPSSLTSGTTSVPEVQPGPAVPRPASAGAASGSGFTSAPPDSTSTKLKRKKKKKNHLSDAIQLDLQLRKNKTGIAQNSSADAQTPTTPTVLLRIPGAPAPSAFHENASMASPRTAVDIDISPSASPVDLSEHNTPSGPQITPAANAPHRALAHSALADVAMSGQEQSKDAEMNDSHAQLVLHASKIEPPSAVLTPAMDVEVNRVLRTLTEPGPTIRTIASTPSNNTNRTTDVAVTDVVVPSASDEAMSLAPHNTDLSSPSLPHVDPSRLTPEAMDTNVTSMEGTSDSAAGADPGVPDASQERERNDLVANPQPDDAAALQELIQHMVNDVNRLIASSTDTSGPVEELLTPPPEESWPTETSSELPPHLPGSNGIYLEDITPSPKTGILSATIIARCEVTIDTMPIKFHVDQNQMDAIKKWRDRTKHSEDLEKSLCITLLCFSSAETKEARDASIPVLPALLPELECAWPQTGGVSMNVLWDGKRIDIPMAPPFALPLNGLVDVSPFLVLGENIFHIREMRSMSKHWVVLCAHHPTTSQLNSVARRRYKERNWTDWLDKLSQPMQLPFRIPMQV</sequence>
<gene>
    <name evidence="2" type="ORF">DFH07DRAFT_820076</name>
</gene>
<feature type="region of interest" description="Disordered" evidence="1">
    <location>
        <begin position="119"/>
        <end position="232"/>
    </location>
</feature>
<dbReference type="Proteomes" id="UP001215280">
    <property type="component" value="Unassembled WGS sequence"/>
</dbReference>
<dbReference type="EMBL" id="JARJLG010000060">
    <property type="protein sequence ID" value="KAJ7756816.1"/>
    <property type="molecule type" value="Genomic_DNA"/>
</dbReference>
<proteinExistence type="predicted"/>
<accession>A0AAD7NE38</accession>
<protein>
    <submittedName>
        <fullName evidence="2">Uncharacterized protein</fullName>
    </submittedName>
</protein>
<feature type="region of interest" description="Disordered" evidence="1">
    <location>
        <begin position="290"/>
        <end position="309"/>
    </location>
</feature>
<name>A0AAD7NE38_9AGAR</name>
<keyword evidence="3" id="KW-1185">Reference proteome</keyword>